<organism evidence="1 2">
    <name type="scientific">Trifolium pratense</name>
    <name type="common">Red clover</name>
    <dbReference type="NCBI Taxonomy" id="57577"/>
    <lineage>
        <taxon>Eukaryota</taxon>
        <taxon>Viridiplantae</taxon>
        <taxon>Streptophyta</taxon>
        <taxon>Embryophyta</taxon>
        <taxon>Tracheophyta</taxon>
        <taxon>Spermatophyta</taxon>
        <taxon>Magnoliopsida</taxon>
        <taxon>eudicotyledons</taxon>
        <taxon>Gunneridae</taxon>
        <taxon>Pentapetalae</taxon>
        <taxon>rosids</taxon>
        <taxon>fabids</taxon>
        <taxon>Fabales</taxon>
        <taxon>Fabaceae</taxon>
        <taxon>Papilionoideae</taxon>
        <taxon>50 kb inversion clade</taxon>
        <taxon>NPAAA clade</taxon>
        <taxon>Hologalegina</taxon>
        <taxon>IRL clade</taxon>
        <taxon>Trifolieae</taxon>
        <taxon>Trifolium</taxon>
    </lineage>
</organism>
<name>A0ACB0K437_TRIPR</name>
<dbReference type="EMBL" id="CASHSV030000206">
    <property type="protein sequence ID" value="CAJ2652084.1"/>
    <property type="molecule type" value="Genomic_DNA"/>
</dbReference>
<evidence type="ECO:0000313" key="1">
    <source>
        <dbReference type="EMBL" id="CAJ2652084.1"/>
    </source>
</evidence>
<comment type="caution">
    <text evidence="1">The sequence shown here is derived from an EMBL/GenBank/DDBJ whole genome shotgun (WGS) entry which is preliminary data.</text>
</comment>
<sequence length="253" mass="29304">MDSDSVTDNINICPKFKAFWSKELQNQWYGWIDGANGKSCGVKLSVDDDDCYMTRGGYVASVFGLSEPTQVVLDYHVIENRFKMTIIKDENFVSVSGDDLFEKQISESDNDSTNSSFVESVGYPSDLSDSSNTVMREFVNDRLYGWKLTVSKSYADKRKLQVLHFPPPTAKYVLRGQYHVFIETLHNLNGVKCKISKAKRKNKINERYLTDGWYDWVRANNLREGDELRFQFDHPPDVLQVEIIRRKNLHKCR</sequence>
<accession>A0ACB0K437</accession>
<reference evidence="1" key="1">
    <citation type="submission" date="2023-10" db="EMBL/GenBank/DDBJ databases">
        <authorList>
            <person name="Rodriguez Cubillos JULIANA M."/>
            <person name="De Vega J."/>
        </authorList>
    </citation>
    <scope>NUCLEOTIDE SEQUENCE</scope>
</reference>
<dbReference type="Proteomes" id="UP001177021">
    <property type="component" value="Unassembled WGS sequence"/>
</dbReference>
<evidence type="ECO:0000313" key="2">
    <source>
        <dbReference type="Proteomes" id="UP001177021"/>
    </source>
</evidence>
<protein>
    <submittedName>
        <fullName evidence="1">Uncharacterized protein</fullName>
    </submittedName>
</protein>
<proteinExistence type="predicted"/>
<keyword evidence="2" id="KW-1185">Reference proteome</keyword>
<gene>
    <name evidence="1" type="ORF">MILVUS5_LOCUS19625</name>
</gene>